<dbReference type="GO" id="GO:0005886">
    <property type="term" value="C:plasma membrane"/>
    <property type="evidence" value="ECO:0007669"/>
    <property type="project" value="TreeGrafter"/>
</dbReference>
<evidence type="ECO:0000256" key="7">
    <source>
        <dbReference type="ARBA" id="ARBA00023224"/>
    </source>
</evidence>
<keyword evidence="2 8" id="KW-0812">Transmembrane</keyword>
<dbReference type="AlphaFoldDB" id="A0A1S3K672"/>
<dbReference type="Pfam" id="PF00001">
    <property type="entry name" value="7tm_1"/>
    <property type="match status" value="1"/>
</dbReference>
<dbReference type="PRINTS" id="PR00237">
    <property type="entry name" value="GPCRRHODOPSN"/>
</dbReference>
<protein>
    <submittedName>
        <fullName evidence="11">Allatostatin-A receptor-like</fullName>
    </submittedName>
</protein>
<gene>
    <name evidence="11" type="primary">LOC106179136</name>
</gene>
<dbReference type="RefSeq" id="XP_013418124.2">
    <property type="nucleotide sequence ID" value="XM_013562670.2"/>
</dbReference>
<feature type="transmembrane region" description="Helical" evidence="8">
    <location>
        <begin position="236"/>
        <end position="263"/>
    </location>
</feature>
<evidence type="ECO:0000256" key="1">
    <source>
        <dbReference type="ARBA" id="ARBA00004141"/>
    </source>
</evidence>
<keyword evidence="7" id="KW-0807">Transducer</keyword>
<sequence length="362" mass="40289">MNNSTFSEDCGEFDTPVTRIVLTTIVASICFVGILGNSLVIYVVWSHHHINPLFLNLAIADLLFNLFCLPITAAHYALGNDVHLGQFVCKTYMYATYVTMGVSIYSLVAICAVRYACIAYPLYVHSALGRKTAYIASGLTWVAMLILNSPIPVIMLEDAGRRCTSRDKTNTVYYIYAFVIVGADFALPLSVIAVLSVLIIYRLRSMRDVQRRMSQYQVTCASPSMHHASKSATKRVMALVLLVVAVFLICWTPGMVLFLWNIITVLGPDSSVVSGKTSCHQRGVMYIVQDIAAIMAFSSSSLNPLVYNFGSEEFRKAFVQALTPRHMLRNRRRSSASASGIGMIRRCEFSARRTRSNRRSEV</sequence>
<dbReference type="InParanoid" id="A0A1S3K672"/>
<dbReference type="GeneID" id="106179136"/>
<keyword evidence="4" id="KW-0297">G-protein coupled receptor</keyword>
<evidence type="ECO:0000256" key="5">
    <source>
        <dbReference type="ARBA" id="ARBA00023136"/>
    </source>
</evidence>
<dbReference type="SUPFAM" id="SSF81321">
    <property type="entry name" value="Family A G protein-coupled receptor-like"/>
    <property type="match status" value="1"/>
</dbReference>
<dbReference type="KEGG" id="lak:106179135"/>
<feature type="transmembrane region" description="Helical" evidence="8">
    <location>
        <begin position="98"/>
        <end position="122"/>
    </location>
</feature>
<keyword evidence="5 8" id="KW-0472">Membrane</keyword>
<dbReference type="STRING" id="7574.A0A1S3K672"/>
<evidence type="ECO:0000313" key="11">
    <source>
        <dbReference type="RefSeq" id="XP_013418125.1"/>
    </source>
</evidence>
<proteinExistence type="predicted"/>
<dbReference type="InterPro" id="IPR000276">
    <property type="entry name" value="GPCR_Rhodpsn"/>
</dbReference>
<dbReference type="InterPro" id="IPR017452">
    <property type="entry name" value="GPCR_Rhodpsn_7TM"/>
</dbReference>
<dbReference type="RefSeq" id="XP_013418125.1">
    <property type="nucleotide sequence ID" value="XM_013562671.1"/>
</dbReference>
<evidence type="ECO:0000256" key="3">
    <source>
        <dbReference type="ARBA" id="ARBA00022989"/>
    </source>
</evidence>
<accession>A0A1S3K672</accession>
<dbReference type="Gene3D" id="1.20.1070.10">
    <property type="entry name" value="Rhodopsin 7-helix transmembrane proteins"/>
    <property type="match status" value="1"/>
</dbReference>
<keyword evidence="6" id="KW-0675">Receptor</keyword>
<organism evidence="10 11">
    <name type="scientific">Lingula anatina</name>
    <name type="common">Brachiopod</name>
    <name type="synonym">Lingula unguis</name>
    <dbReference type="NCBI Taxonomy" id="7574"/>
    <lineage>
        <taxon>Eukaryota</taxon>
        <taxon>Metazoa</taxon>
        <taxon>Spiralia</taxon>
        <taxon>Lophotrochozoa</taxon>
        <taxon>Brachiopoda</taxon>
        <taxon>Linguliformea</taxon>
        <taxon>Lingulata</taxon>
        <taxon>Lingulida</taxon>
        <taxon>Linguloidea</taxon>
        <taxon>Lingulidae</taxon>
        <taxon>Lingula</taxon>
    </lineage>
</organism>
<dbReference type="KEGG" id="lak:106179136"/>
<evidence type="ECO:0000256" key="8">
    <source>
        <dbReference type="SAM" id="Phobius"/>
    </source>
</evidence>
<feature type="transmembrane region" description="Helical" evidence="8">
    <location>
        <begin position="20"/>
        <end position="45"/>
    </location>
</feature>
<feature type="transmembrane region" description="Helical" evidence="8">
    <location>
        <begin position="175"/>
        <end position="203"/>
    </location>
</feature>
<evidence type="ECO:0000313" key="10">
    <source>
        <dbReference type="Proteomes" id="UP000085678"/>
    </source>
</evidence>
<feature type="domain" description="G-protein coupled receptors family 1 profile" evidence="9">
    <location>
        <begin position="36"/>
        <end position="307"/>
    </location>
</feature>
<evidence type="ECO:0000256" key="4">
    <source>
        <dbReference type="ARBA" id="ARBA00023040"/>
    </source>
</evidence>
<reference evidence="11" key="1">
    <citation type="submission" date="2025-08" db="UniProtKB">
        <authorList>
            <consortium name="RefSeq"/>
        </authorList>
    </citation>
    <scope>IDENTIFICATION</scope>
    <source>
        <tissue evidence="11">Gonads</tissue>
    </source>
</reference>
<dbReference type="GO" id="GO:0004930">
    <property type="term" value="F:G protein-coupled receptor activity"/>
    <property type="evidence" value="ECO:0007669"/>
    <property type="project" value="UniProtKB-KW"/>
</dbReference>
<dbReference type="Proteomes" id="UP000085678">
    <property type="component" value="Unplaced"/>
</dbReference>
<dbReference type="PANTHER" id="PTHR45695">
    <property type="entry name" value="LEUCOKININ RECEPTOR-RELATED"/>
    <property type="match status" value="1"/>
</dbReference>
<evidence type="ECO:0000259" key="9">
    <source>
        <dbReference type="PROSITE" id="PS50262"/>
    </source>
</evidence>
<dbReference type="PROSITE" id="PS50262">
    <property type="entry name" value="G_PROTEIN_RECEP_F1_2"/>
    <property type="match status" value="1"/>
</dbReference>
<dbReference type="OrthoDB" id="9046662at2759"/>
<name>A0A1S3K672_LINAN</name>
<keyword evidence="10" id="KW-1185">Reference proteome</keyword>
<dbReference type="PANTHER" id="PTHR45695:SF22">
    <property type="entry name" value="G-PROTEIN COUPLED RECEPTORS FAMILY 1 PROFILE DOMAIN-CONTAINING PROTEIN"/>
    <property type="match status" value="1"/>
</dbReference>
<feature type="transmembrane region" description="Helical" evidence="8">
    <location>
        <begin position="57"/>
        <end position="78"/>
    </location>
</feature>
<feature type="transmembrane region" description="Helical" evidence="8">
    <location>
        <begin position="134"/>
        <end position="155"/>
    </location>
</feature>
<evidence type="ECO:0000256" key="6">
    <source>
        <dbReference type="ARBA" id="ARBA00023170"/>
    </source>
</evidence>
<evidence type="ECO:0000256" key="2">
    <source>
        <dbReference type="ARBA" id="ARBA00022692"/>
    </source>
</evidence>
<keyword evidence="3 8" id="KW-1133">Transmembrane helix</keyword>
<comment type="subcellular location">
    <subcellularLocation>
        <location evidence="1">Membrane</location>
        <topology evidence="1">Multi-pass membrane protein</topology>
    </subcellularLocation>
</comment>